<dbReference type="PANTHER" id="PTHR21696:SF2">
    <property type="entry name" value="PROTEIN UNC-79 HOMOLOG"/>
    <property type="match status" value="1"/>
</dbReference>
<keyword evidence="3" id="KW-1185">Reference proteome</keyword>
<gene>
    <name evidence="2" type="ORF">BLA29_006772</name>
</gene>
<dbReference type="PANTHER" id="PTHR21696">
    <property type="entry name" value="PROTEIN UNC-79 HOMOLOG"/>
    <property type="match status" value="1"/>
</dbReference>
<proteinExistence type="predicted"/>
<feature type="compositionally biased region" description="Polar residues" evidence="1">
    <location>
        <begin position="112"/>
        <end position="129"/>
    </location>
</feature>
<accession>A0A1Y3BDH1</accession>
<feature type="non-terminal residue" evidence="2">
    <location>
        <position position="403"/>
    </location>
</feature>
<dbReference type="Proteomes" id="UP000194236">
    <property type="component" value="Unassembled WGS sequence"/>
</dbReference>
<protein>
    <submittedName>
        <fullName evidence="2">Uncharacterized protein</fullName>
    </submittedName>
</protein>
<evidence type="ECO:0000256" key="1">
    <source>
        <dbReference type="SAM" id="MobiDB-lite"/>
    </source>
</evidence>
<evidence type="ECO:0000313" key="3">
    <source>
        <dbReference type="Proteomes" id="UP000194236"/>
    </source>
</evidence>
<reference evidence="2 3" key="1">
    <citation type="submission" date="2017-03" db="EMBL/GenBank/DDBJ databases">
        <title>Genome Survey of Euroglyphus maynei.</title>
        <authorList>
            <person name="Arlian L.G."/>
            <person name="Morgan M.S."/>
            <person name="Rider S.D."/>
        </authorList>
    </citation>
    <scope>NUCLEOTIDE SEQUENCE [LARGE SCALE GENOMIC DNA]</scope>
    <source>
        <strain evidence="2">Arlian Lab</strain>
        <tissue evidence="2">Whole body</tissue>
    </source>
</reference>
<dbReference type="OrthoDB" id="6270916at2759"/>
<dbReference type="AlphaFoldDB" id="A0A1Y3BDH1"/>
<organism evidence="2 3">
    <name type="scientific">Euroglyphus maynei</name>
    <name type="common">Mayne's house dust mite</name>
    <dbReference type="NCBI Taxonomy" id="6958"/>
    <lineage>
        <taxon>Eukaryota</taxon>
        <taxon>Metazoa</taxon>
        <taxon>Ecdysozoa</taxon>
        <taxon>Arthropoda</taxon>
        <taxon>Chelicerata</taxon>
        <taxon>Arachnida</taxon>
        <taxon>Acari</taxon>
        <taxon>Acariformes</taxon>
        <taxon>Sarcoptiformes</taxon>
        <taxon>Astigmata</taxon>
        <taxon>Psoroptidia</taxon>
        <taxon>Analgoidea</taxon>
        <taxon>Pyroglyphidae</taxon>
        <taxon>Pyroglyphinae</taxon>
        <taxon>Euroglyphus</taxon>
    </lineage>
</organism>
<dbReference type="EMBL" id="MUJZ01033729">
    <property type="protein sequence ID" value="OTF77235.1"/>
    <property type="molecule type" value="Genomic_DNA"/>
</dbReference>
<comment type="caution">
    <text evidence="2">The sequence shown here is derived from an EMBL/GenBank/DDBJ whole genome shotgun (WGS) entry which is preliminary data.</text>
</comment>
<sequence>TAAVTTESGTRDLRNTNVHSETYKKKVTRAQEALGHIHLKRSLLPHHFNGRNEKRHLLSVAAFFTHALRSTNNGGQQSSTTGESIDFQLSSIANQHSSKSHLFNKLYAHHSQLQQEPNSTGGSGASTMIGNRPHHHHRSEKMKNLSASNQAAINRKSSKLAALTGSAFPNNFFQDQGQSKQDMAQEELMLFNVVHRTMDDGSDYCDQETLHLLVFLFMQFLSYPDPQHPIDDKSLNRSQIIVLRHLNTLLGYSMSENIFLLSAYDLRRKSVFSAFLSALPDVLDLNLTVGSLLLSLIFPVLIYCPAEHRCIYANDQEQFSPTYSLWLLQSYLRRSWLNSLIIILYKHQYTSTTMNAKFIQHLIQIVQNTLESALEHKCNPYAAARRKSYEQKESVKNQQQQQQ</sequence>
<feature type="region of interest" description="Disordered" evidence="1">
    <location>
        <begin position="112"/>
        <end position="138"/>
    </location>
</feature>
<evidence type="ECO:0000313" key="2">
    <source>
        <dbReference type="EMBL" id="OTF77235.1"/>
    </source>
</evidence>
<name>A0A1Y3BDH1_EURMA</name>
<feature type="non-terminal residue" evidence="2">
    <location>
        <position position="1"/>
    </location>
</feature>
<dbReference type="InterPro" id="IPR024855">
    <property type="entry name" value="UNC79"/>
</dbReference>